<dbReference type="RefSeq" id="WP_395535679.1">
    <property type="nucleotide sequence ID" value="NZ_CP166302.1"/>
</dbReference>
<keyword evidence="4" id="KW-1185">Reference proteome</keyword>
<accession>A0ABW7P2A4</accession>
<evidence type="ECO:0000313" key="3">
    <source>
        <dbReference type="EMBL" id="MFH7565389.1"/>
    </source>
</evidence>
<sequence length="230" mass="26380">MHYKGALRLTLWLVPGLLLLGAVILWLLLQSQRELERAQQARFDYFEAANQIRMLSGQLSARVRSYAYTGSKRDLSLYYHVLAMTEGRHARVNGKTISNEQLLQSMALTREELSLLERARQATLTLARLEDEALRLTEAGYAHQARQKVFNADYDSYSELVTSSVNQFIGLLLKRLDQNIEQERLQHRYAMAAMILIFVLLILCILVLSWLLRQEPCAVDMSGAEQESTF</sequence>
<proteinExistence type="predicted"/>
<evidence type="ECO:0000313" key="4">
    <source>
        <dbReference type="Proteomes" id="UP001610706"/>
    </source>
</evidence>
<reference evidence="3 4" key="1">
    <citation type="submission" date="2024-08" db="EMBL/GenBank/DDBJ databases">
        <title>Oceanimonas smirnovii Genome sequencing and assembly.</title>
        <authorList>
            <person name="Tang B."/>
        </authorList>
    </citation>
    <scope>NUCLEOTIDE SEQUENCE [LARGE SCALE GENOMIC DNA]</scope>
    <source>
        <strain evidence="3 4">OS2020-119</strain>
    </source>
</reference>
<gene>
    <name evidence="3" type="ORF">AB9R89_08645</name>
</gene>
<organism evidence="3 4">
    <name type="scientific">Oceanimonas smirnovii</name>
    <dbReference type="NCBI Taxonomy" id="264574"/>
    <lineage>
        <taxon>Bacteria</taxon>
        <taxon>Pseudomonadati</taxon>
        <taxon>Pseudomonadota</taxon>
        <taxon>Gammaproteobacteria</taxon>
        <taxon>Aeromonadales</taxon>
        <taxon>Aeromonadaceae</taxon>
        <taxon>Oceanimonas</taxon>
    </lineage>
</organism>
<dbReference type="EMBL" id="JBGFTR010000011">
    <property type="protein sequence ID" value="MFH7565389.1"/>
    <property type="molecule type" value="Genomic_DNA"/>
</dbReference>
<keyword evidence="2" id="KW-1133">Transmembrane helix</keyword>
<feature type="coiled-coil region" evidence="1">
    <location>
        <begin position="99"/>
        <end position="139"/>
    </location>
</feature>
<feature type="transmembrane region" description="Helical" evidence="2">
    <location>
        <begin position="6"/>
        <end position="29"/>
    </location>
</feature>
<dbReference type="Proteomes" id="UP001610706">
    <property type="component" value="Unassembled WGS sequence"/>
</dbReference>
<evidence type="ECO:0000256" key="2">
    <source>
        <dbReference type="SAM" id="Phobius"/>
    </source>
</evidence>
<keyword evidence="1" id="KW-0175">Coiled coil</keyword>
<evidence type="ECO:0000256" key="1">
    <source>
        <dbReference type="SAM" id="Coils"/>
    </source>
</evidence>
<keyword evidence="2" id="KW-0812">Transmembrane</keyword>
<comment type="caution">
    <text evidence="3">The sequence shown here is derived from an EMBL/GenBank/DDBJ whole genome shotgun (WGS) entry which is preliminary data.</text>
</comment>
<feature type="transmembrane region" description="Helical" evidence="2">
    <location>
        <begin position="189"/>
        <end position="212"/>
    </location>
</feature>
<protein>
    <submittedName>
        <fullName evidence="3">Chemotaxis protein</fullName>
    </submittedName>
</protein>
<keyword evidence="2" id="KW-0472">Membrane</keyword>
<name>A0ABW7P2A4_9GAMM</name>